<proteinExistence type="predicted"/>
<evidence type="ECO:0000256" key="4">
    <source>
        <dbReference type="ARBA" id="ARBA00023136"/>
    </source>
</evidence>
<evidence type="ECO:0000313" key="8">
    <source>
        <dbReference type="Proteomes" id="UP000001542"/>
    </source>
</evidence>
<dbReference type="RefSeq" id="XP_001315348.1">
    <property type="nucleotide sequence ID" value="XM_001315313.1"/>
</dbReference>
<keyword evidence="8" id="KW-1185">Reference proteome</keyword>
<dbReference type="EMBL" id="DS113514">
    <property type="protein sequence ID" value="EAY03125.1"/>
    <property type="molecule type" value="Genomic_DNA"/>
</dbReference>
<dbReference type="PANTHER" id="PTHR22950">
    <property type="entry name" value="AMINO ACID TRANSPORTER"/>
    <property type="match status" value="1"/>
</dbReference>
<feature type="transmembrane region" description="Helical" evidence="5">
    <location>
        <begin position="347"/>
        <end position="365"/>
    </location>
</feature>
<dbReference type="KEGG" id="tva:4760966"/>
<dbReference type="GO" id="GO:0003333">
    <property type="term" value="P:amino acid transmembrane transport"/>
    <property type="evidence" value="ECO:0000318"/>
    <property type="project" value="GO_Central"/>
</dbReference>
<reference evidence="7" key="2">
    <citation type="journal article" date="2007" name="Science">
        <title>Draft genome sequence of the sexually transmitted pathogen Trichomonas vaginalis.</title>
        <authorList>
            <person name="Carlton J.M."/>
            <person name="Hirt R.P."/>
            <person name="Silva J.C."/>
            <person name="Delcher A.L."/>
            <person name="Schatz M."/>
            <person name="Zhao Q."/>
            <person name="Wortman J.R."/>
            <person name="Bidwell S.L."/>
            <person name="Alsmark U.C.M."/>
            <person name="Besteiro S."/>
            <person name="Sicheritz-Ponten T."/>
            <person name="Noel C.J."/>
            <person name="Dacks J.B."/>
            <person name="Foster P.G."/>
            <person name="Simillion C."/>
            <person name="Van de Peer Y."/>
            <person name="Miranda-Saavedra D."/>
            <person name="Barton G.J."/>
            <person name="Westrop G.D."/>
            <person name="Mueller S."/>
            <person name="Dessi D."/>
            <person name="Fiori P.L."/>
            <person name="Ren Q."/>
            <person name="Paulsen I."/>
            <person name="Zhang H."/>
            <person name="Bastida-Corcuera F.D."/>
            <person name="Simoes-Barbosa A."/>
            <person name="Brown M.T."/>
            <person name="Hayes R.D."/>
            <person name="Mukherjee M."/>
            <person name="Okumura C.Y."/>
            <person name="Schneider R."/>
            <person name="Smith A.J."/>
            <person name="Vanacova S."/>
            <person name="Villalvazo M."/>
            <person name="Haas B.J."/>
            <person name="Pertea M."/>
            <person name="Feldblyum T.V."/>
            <person name="Utterback T.R."/>
            <person name="Shu C.L."/>
            <person name="Osoegawa K."/>
            <person name="de Jong P.J."/>
            <person name="Hrdy I."/>
            <person name="Horvathova L."/>
            <person name="Zubacova Z."/>
            <person name="Dolezal P."/>
            <person name="Malik S.B."/>
            <person name="Logsdon J.M. Jr."/>
            <person name="Henze K."/>
            <person name="Gupta A."/>
            <person name="Wang C.C."/>
            <person name="Dunne R.L."/>
            <person name="Upcroft J.A."/>
            <person name="Upcroft P."/>
            <person name="White O."/>
            <person name="Salzberg S.L."/>
            <person name="Tang P."/>
            <person name="Chiu C.-H."/>
            <person name="Lee Y.-S."/>
            <person name="Embley T.M."/>
            <person name="Coombs G.H."/>
            <person name="Mottram J.C."/>
            <person name="Tachezy J."/>
            <person name="Fraser-Liggett C.M."/>
            <person name="Johnson P.J."/>
        </authorList>
    </citation>
    <scope>NUCLEOTIDE SEQUENCE [LARGE SCALE GENOMIC DNA]</scope>
    <source>
        <strain evidence="7">G3</strain>
    </source>
</reference>
<feature type="transmembrane region" description="Helical" evidence="5">
    <location>
        <begin position="225"/>
        <end position="246"/>
    </location>
</feature>
<dbReference type="SMR" id="A2EW39"/>
<feature type="transmembrane region" description="Helical" evidence="5">
    <location>
        <begin position="400"/>
        <end position="423"/>
    </location>
</feature>
<dbReference type="Proteomes" id="UP000001542">
    <property type="component" value="Unassembled WGS sequence"/>
</dbReference>
<evidence type="ECO:0000259" key="6">
    <source>
        <dbReference type="Pfam" id="PF01490"/>
    </source>
</evidence>
<feature type="transmembrane region" description="Helical" evidence="5">
    <location>
        <begin position="156"/>
        <end position="172"/>
    </location>
</feature>
<evidence type="ECO:0000256" key="1">
    <source>
        <dbReference type="ARBA" id="ARBA00004141"/>
    </source>
</evidence>
<feature type="transmembrane region" description="Helical" evidence="5">
    <location>
        <begin position="184"/>
        <end position="205"/>
    </location>
</feature>
<organism evidence="7 8">
    <name type="scientific">Trichomonas vaginalis (strain ATCC PRA-98 / G3)</name>
    <dbReference type="NCBI Taxonomy" id="412133"/>
    <lineage>
        <taxon>Eukaryota</taxon>
        <taxon>Metamonada</taxon>
        <taxon>Parabasalia</taxon>
        <taxon>Trichomonadida</taxon>
        <taxon>Trichomonadidae</taxon>
        <taxon>Trichomonas</taxon>
    </lineage>
</organism>
<dbReference type="VEuPathDB" id="TrichDB:TVAGG3_0687060"/>
<keyword evidence="2 5" id="KW-0812">Transmembrane</keyword>
<keyword evidence="3 5" id="KW-1133">Transmembrane helix</keyword>
<sequence length="438" mass="50139">MIGGDLLFNEYKFNVNSLDGDTMLYHDRNSIKSTGISAFTAVLVLLNSGISNDPFFMSYSFQTGIFQVIVISVLALILTQLSFHIFVKTWSFNGENSYISIWKDVFNGKTSIIPRIILFVAFISLSSVSTNDFLTEYDDLLSYVDPSKFSVFSSKWFKKFVLTFIFFFPSLFHNRFSQMKYISYMRNFLLVVCLIMEAVVAGKTIKENGFDPQKEIVYWGKDFSQTVACFDLFNVVFFVSPFVAMISKDIKDATRSKICKITWATSLTSLVFNLLGGYLGYLALFSKQEDDLVFLSFENQKDIFIIIGKITCLLKTILTNTMYIYINACCLADLFFKYSDDHKAARLTSGVVVWLLAIFITYTGWKLTDLLNLIGSTCFIFLAFILPSVYYLMMYKFRNILWGILSIFEVLVCVTISGIILYYNSTGFIEEYSGVSYF</sequence>
<feature type="transmembrane region" description="Helical" evidence="5">
    <location>
        <begin position="258"/>
        <end position="283"/>
    </location>
</feature>
<dbReference type="Pfam" id="PF01490">
    <property type="entry name" value="Aa_trans"/>
    <property type="match status" value="1"/>
</dbReference>
<feature type="transmembrane region" description="Helical" evidence="5">
    <location>
        <begin position="112"/>
        <end position="130"/>
    </location>
</feature>
<gene>
    <name evidence="7" type="ORF">TVAG_328970</name>
</gene>
<evidence type="ECO:0000256" key="2">
    <source>
        <dbReference type="ARBA" id="ARBA00022692"/>
    </source>
</evidence>
<protein>
    <submittedName>
        <fullName evidence="7">Transmembrane amino acid transporter protein</fullName>
    </submittedName>
</protein>
<evidence type="ECO:0000256" key="3">
    <source>
        <dbReference type="ARBA" id="ARBA00022989"/>
    </source>
</evidence>
<evidence type="ECO:0000256" key="5">
    <source>
        <dbReference type="SAM" id="Phobius"/>
    </source>
</evidence>
<dbReference type="PANTHER" id="PTHR22950:SF349">
    <property type="entry name" value="AMINO ACID TRANSPORTER TRANSMEMBRANE DOMAIN-CONTAINING PROTEIN"/>
    <property type="match status" value="1"/>
</dbReference>
<dbReference type="InterPro" id="IPR013057">
    <property type="entry name" value="AA_transpt_TM"/>
</dbReference>
<comment type="subcellular location">
    <subcellularLocation>
        <location evidence="1">Membrane</location>
        <topology evidence="1">Multi-pass membrane protein</topology>
    </subcellularLocation>
</comment>
<keyword evidence="4 5" id="KW-0472">Membrane</keyword>
<name>A2EW39_TRIV3</name>
<accession>A2EW39</accession>
<dbReference type="VEuPathDB" id="TrichDB:TVAG_328970"/>
<feature type="domain" description="Amino acid transporter transmembrane" evidence="6">
    <location>
        <begin position="35"/>
        <end position="428"/>
    </location>
</feature>
<feature type="transmembrane region" description="Helical" evidence="5">
    <location>
        <begin position="371"/>
        <end position="393"/>
    </location>
</feature>
<evidence type="ECO:0000313" key="7">
    <source>
        <dbReference type="EMBL" id="EAY03125.1"/>
    </source>
</evidence>
<reference evidence="7" key="1">
    <citation type="submission" date="2006-10" db="EMBL/GenBank/DDBJ databases">
        <authorList>
            <person name="Amadeo P."/>
            <person name="Zhao Q."/>
            <person name="Wortman J."/>
            <person name="Fraser-Liggett C."/>
            <person name="Carlton J."/>
        </authorList>
    </citation>
    <scope>NUCLEOTIDE SEQUENCE</scope>
    <source>
        <strain evidence="7">G3</strain>
    </source>
</reference>
<dbReference type="GO" id="GO:0005774">
    <property type="term" value="C:vacuolar membrane"/>
    <property type="evidence" value="ECO:0000318"/>
    <property type="project" value="GO_Central"/>
</dbReference>
<dbReference type="AlphaFoldDB" id="A2EW39"/>
<dbReference type="InParanoid" id="A2EW39"/>
<dbReference type="GO" id="GO:0015179">
    <property type="term" value="F:L-amino acid transmembrane transporter activity"/>
    <property type="evidence" value="ECO:0000318"/>
    <property type="project" value="GO_Central"/>
</dbReference>
<feature type="transmembrane region" description="Helical" evidence="5">
    <location>
        <begin position="303"/>
        <end position="326"/>
    </location>
</feature>
<dbReference type="STRING" id="5722.A2EW39"/>
<feature type="transmembrane region" description="Helical" evidence="5">
    <location>
        <begin position="56"/>
        <end position="78"/>
    </location>
</feature>
<dbReference type="OrthoDB" id="1684102at2759"/>
<feature type="transmembrane region" description="Helical" evidence="5">
    <location>
        <begin position="33"/>
        <end position="50"/>
    </location>
</feature>